<dbReference type="Proteomes" id="UP000694429">
    <property type="component" value="Chromosome 29"/>
</dbReference>
<name>A0A8C0ND71_CANLF</name>
<proteinExistence type="inferred from homology"/>
<feature type="compositionally biased region" description="Pro residues" evidence="4">
    <location>
        <begin position="148"/>
        <end position="158"/>
    </location>
</feature>
<evidence type="ECO:0000256" key="3">
    <source>
        <dbReference type="SAM" id="Coils"/>
    </source>
</evidence>
<dbReference type="AlphaFoldDB" id="A0A8C0ND71"/>
<dbReference type="PANTHER" id="PTHR19307">
    <property type="entry name" value="TUMOR PROTEIN D52"/>
    <property type="match status" value="1"/>
</dbReference>
<evidence type="ECO:0000256" key="2">
    <source>
        <dbReference type="ARBA" id="ARBA00023054"/>
    </source>
</evidence>
<evidence type="ECO:0000313" key="5">
    <source>
        <dbReference type="Ensembl" id="ENSCAFP00030019169.1"/>
    </source>
</evidence>
<evidence type="ECO:0000256" key="4">
    <source>
        <dbReference type="SAM" id="MobiDB-lite"/>
    </source>
</evidence>
<sequence length="396" mass="42138">MIIIQSVIPGTSVTSEWEAPKHIPNLENPQRLRKASLGHLPCALRGPRPAGRGGAGGGEPRRGWEPPSRAPLRRRHGAGARRAQGSAPGGRRGNFGVTNTSRGLPAARGRSPPAAEPRPPPPRRRGGALRSAGSGGWVPPRESAPRPGRAPPPRPTPPGEGTRGSRGRRRGAARRAEAQRTRGGGRDGAMDRGEQGLLRTDPVPEEGEDVVATIGATETLSEEEQEELRRELAKVEEEIQTLSQVLAAKEKHLAEIKRKLGINSLQELKQNIAKGWQDVTATSAYKKTSETLSQAGQKASAAFSSVGSVITKKLEDVKLQAFSHSFSIRSIQHSISMPAMRNSPTFKSFEEKVENLKSKVGGTKPAGGDFGEVLNSTANASATAPEPLPEQTQASP</sequence>
<feature type="compositionally biased region" description="Low complexity" evidence="4">
    <location>
        <begin position="102"/>
        <end position="113"/>
    </location>
</feature>
<dbReference type="InterPro" id="IPR007327">
    <property type="entry name" value="TPD52"/>
</dbReference>
<reference evidence="5" key="1">
    <citation type="submission" date="2019-03" db="EMBL/GenBank/DDBJ databases">
        <authorList>
            <person name="Warren W.C."/>
            <person name="Johnson G.S."/>
        </authorList>
    </citation>
    <scope>NUCLEOTIDE SEQUENCE [LARGE SCALE GENOMIC DNA]</scope>
    <source>
        <strain evidence="5">Basenji</strain>
    </source>
</reference>
<organism evidence="5 6">
    <name type="scientific">Canis lupus familiaris</name>
    <name type="common">Dog</name>
    <name type="synonym">Canis familiaris</name>
    <dbReference type="NCBI Taxonomy" id="9615"/>
    <lineage>
        <taxon>Eukaryota</taxon>
        <taxon>Metazoa</taxon>
        <taxon>Chordata</taxon>
        <taxon>Craniata</taxon>
        <taxon>Vertebrata</taxon>
        <taxon>Euteleostomi</taxon>
        <taxon>Mammalia</taxon>
        <taxon>Eutheria</taxon>
        <taxon>Laurasiatheria</taxon>
        <taxon>Carnivora</taxon>
        <taxon>Caniformia</taxon>
        <taxon>Canidae</taxon>
        <taxon>Canis</taxon>
    </lineage>
</organism>
<reference evidence="5" key="2">
    <citation type="submission" date="2025-08" db="UniProtKB">
        <authorList>
            <consortium name="Ensembl"/>
        </authorList>
    </citation>
    <scope>IDENTIFICATION</scope>
</reference>
<comment type="similarity">
    <text evidence="1">Belongs to the TPD52 family.</text>
</comment>
<dbReference type="Pfam" id="PF04201">
    <property type="entry name" value="TPD52"/>
    <property type="match status" value="1"/>
</dbReference>
<feature type="region of interest" description="Disordered" evidence="4">
    <location>
        <begin position="359"/>
        <end position="396"/>
    </location>
</feature>
<keyword evidence="2 3" id="KW-0175">Coiled coil</keyword>
<evidence type="ECO:0000256" key="1">
    <source>
        <dbReference type="ARBA" id="ARBA00005702"/>
    </source>
</evidence>
<protein>
    <submittedName>
        <fullName evidence="5">Tumor protein D52</fullName>
    </submittedName>
</protein>
<dbReference type="PANTHER" id="PTHR19307:SF12">
    <property type="entry name" value="TUMOR PROTEIN D52"/>
    <property type="match status" value="1"/>
</dbReference>
<dbReference type="Ensembl" id="ENSCAFT00030021980.1">
    <property type="protein sequence ID" value="ENSCAFP00030019169.1"/>
    <property type="gene ID" value="ENSCAFG00030011806.1"/>
</dbReference>
<feature type="region of interest" description="Disordered" evidence="4">
    <location>
        <begin position="41"/>
        <end position="208"/>
    </location>
</feature>
<accession>A0A8C0ND71</accession>
<evidence type="ECO:0000313" key="6">
    <source>
        <dbReference type="Proteomes" id="UP000694429"/>
    </source>
</evidence>
<feature type="coiled-coil region" evidence="3">
    <location>
        <begin position="218"/>
        <end position="259"/>
    </location>
</feature>
<feature type="compositionally biased region" description="Basic and acidic residues" evidence="4">
    <location>
        <begin position="174"/>
        <end position="194"/>
    </location>
</feature>